<gene>
    <name evidence="11" type="ORF">EOI86_11595</name>
</gene>
<comment type="caution">
    <text evidence="11">The sequence shown here is derived from an EMBL/GenBank/DDBJ whole genome shotgun (WGS) entry which is preliminary data.</text>
</comment>
<dbReference type="Gene3D" id="3.40.50.2300">
    <property type="match status" value="1"/>
</dbReference>
<evidence type="ECO:0000256" key="3">
    <source>
        <dbReference type="ARBA" id="ARBA00022553"/>
    </source>
</evidence>
<sequence length="433" mass="47593">MGLVFRDWERSVPFPHVSSKELVRAMQAGSATVEATESLPWQVMIVDDDKSVHQSTRFALDDFEFENRGLELTSAYSIKEAQELLRKHRNTAVILLDVVMESETAGLDYVRWVRKELANSRVRIVLRTGQPGYAPELDVVRNFDINDYREKSQMTVNKLTATLYTALRSFRDIIQLEDQSERLQGALAMAEKANQAKTNFLAHVSHEFRTPLNGIIGLSEMIALEALGPIGTRKYSEYAWDIVTSGRHLQEMVERLLRFSESGGSRPIVQEAFDLRELISNLSGIGNTESLTTPVNEPGADEGEGDQRPGMMLRADKEAVQSMVSNLISNAVQHNPSGCRVRVTARPTDDGGLVLTVIDDGIGISESLLEQLDGSLAVPDDPYVAGRGGLGLGLVMTKSLIEAHGGSLKIESSNGNGTRAQLIFPPGSLTKVN</sequence>
<dbReference type="GO" id="GO:0000155">
    <property type="term" value="F:phosphorelay sensor kinase activity"/>
    <property type="evidence" value="ECO:0007669"/>
    <property type="project" value="InterPro"/>
</dbReference>
<evidence type="ECO:0000256" key="7">
    <source>
        <dbReference type="PROSITE-ProRule" id="PRU00169"/>
    </source>
</evidence>
<evidence type="ECO:0000256" key="4">
    <source>
        <dbReference type="ARBA" id="ARBA00022679"/>
    </source>
</evidence>
<dbReference type="PANTHER" id="PTHR43711">
    <property type="entry name" value="TWO-COMPONENT HISTIDINE KINASE"/>
    <property type="match status" value="1"/>
</dbReference>
<dbReference type="Gene3D" id="3.30.565.10">
    <property type="entry name" value="Histidine kinase-like ATPase, C-terminal domain"/>
    <property type="match status" value="1"/>
</dbReference>
<evidence type="ECO:0000313" key="12">
    <source>
        <dbReference type="Proteomes" id="UP000287447"/>
    </source>
</evidence>
<evidence type="ECO:0000256" key="8">
    <source>
        <dbReference type="SAM" id="MobiDB-lite"/>
    </source>
</evidence>
<feature type="compositionally biased region" description="Polar residues" evidence="8">
    <location>
        <begin position="286"/>
        <end position="295"/>
    </location>
</feature>
<feature type="domain" description="Histidine kinase" evidence="9">
    <location>
        <begin position="203"/>
        <end position="428"/>
    </location>
</feature>
<dbReference type="InterPro" id="IPR003661">
    <property type="entry name" value="HisK_dim/P_dom"/>
</dbReference>
<dbReference type="Pfam" id="PF00512">
    <property type="entry name" value="HisKA"/>
    <property type="match status" value="1"/>
</dbReference>
<keyword evidence="5" id="KW-0418">Kinase</keyword>
<accession>A0A3S2VLZ6</accession>
<dbReference type="PROSITE" id="PS50110">
    <property type="entry name" value="RESPONSE_REGULATORY"/>
    <property type="match status" value="1"/>
</dbReference>
<dbReference type="InterPro" id="IPR036097">
    <property type="entry name" value="HisK_dim/P_sf"/>
</dbReference>
<dbReference type="EMBL" id="SADE01000002">
    <property type="protein sequence ID" value="RVU35894.1"/>
    <property type="molecule type" value="Genomic_DNA"/>
</dbReference>
<keyword evidence="6" id="KW-0902">Two-component regulatory system</keyword>
<feature type="domain" description="Response regulatory" evidence="10">
    <location>
        <begin position="42"/>
        <end position="166"/>
    </location>
</feature>
<dbReference type="SMART" id="SM00388">
    <property type="entry name" value="HisKA"/>
    <property type="match status" value="1"/>
</dbReference>
<evidence type="ECO:0000256" key="6">
    <source>
        <dbReference type="ARBA" id="ARBA00023012"/>
    </source>
</evidence>
<evidence type="ECO:0000313" key="11">
    <source>
        <dbReference type="EMBL" id="RVU35894.1"/>
    </source>
</evidence>
<dbReference type="AlphaFoldDB" id="A0A3S2VLZ6"/>
<dbReference type="Gene3D" id="1.10.287.130">
    <property type="match status" value="1"/>
</dbReference>
<protein>
    <recommendedName>
        <fullName evidence="2">histidine kinase</fullName>
        <ecNumber evidence="2">2.7.13.3</ecNumber>
    </recommendedName>
</protein>
<keyword evidence="3 7" id="KW-0597">Phosphoprotein</keyword>
<dbReference type="EC" id="2.7.13.3" evidence="2"/>
<dbReference type="Proteomes" id="UP000287447">
    <property type="component" value="Unassembled WGS sequence"/>
</dbReference>
<dbReference type="SUPFAM" id="SSF47384">
    <property type="entry name" value="Homodimeric domain of signal transducing histidine kinase"/>
    <property type="match status" value="1"/>
</dbReference>
<dbReference type="InterPro" id="IPR004358">
    <property type="entry name" value="Sig_transdc_His_kin-like_C"/>
</dbReference>
<keyword evidence="4" id="KW-0808">Transferase</keyword>
<dbReference type="PRINTS" id="PR00344">
    <property type="entry name" value="BCTRLSENSOR"/>
</dbReference>
<feature type="modified residue" description="4-aspartylphosphate" evidence="7">
    <location>
        <position position="97"/>
    </location>
</feature>
<dbReference type="InterPro" id="IPR011006">
    <property type="entry name" value="CheY-like_superfamily"/>
</dbReference>
<dbReference type="Pfam" id="PF02518">
    <property type="entry name" value="HATPase_c"/>
    <property type="match status" value="1"/>
</dbReference>
<evidence type="ECO:0000256" key="5">
    <source>
        <dbReference type="ARBA" id="ARBA00022777"/>
    </source>
</evidence>
<feature type="region of interest" description="Disordered" evidence="8">
    <location>
        <begin position="286"/>
        <end position="308"/>
    </location>
</feature>
<dbReference type="SUPFAM" id="SSF52172">
    <property type="entry name" value="CheY-like"/>
    <property type="match status" value="1"/>
</dbReference>
<keyword evidence="12" id="KW-1185">Reference proteome</keyword>
<dbReference type="InterPro" id="IPR003594">
    <property type="entry name" value="HATPase_dom"/>
</dbReference>
<dbReference type="InterPro" id="IPR001789">
    <property type="entry name" value="Sig_transdc_resp-reg_receiver"/>
</dbReference>
<proteinExistence type="predicted"/>
<evidence type="ECO:0000256" key="2">
    <source>
        <dbReference type="ARBA" id="ARBA00012438"/>
    </source>
</evidence>
<dbReference type="SMART" id="SM00387">
    <property type="entry name" value="HATPase_c"/>
    <property type="match status" value="1"/>
</dbReference>
<dbReference type="SUPFAM" id="SSF55874">
    <property type="entry name" value="ATPase domain of HSP90 chaperone/DNA topoisomerase II/histidine kinase"/>
    <property type="match status" value="1"/>
</dbReference>
<comment type="catalytic activity">
    <reaction evidence="1">
        <text>ATP + protein L-histidine = ADP + protein N-phospho-L-histidine.</text>
        <dbReference type="EC" id="2.7.13.3"/>
    </reaction>
</comment>
<dbReference type="InterPro" id="IPR005467">
    <property type="entry name" value="His_kinase_dom"/>
</dbReference>
<organism evidence="11 12">
    <name type="scientific">Hwanghaeella grinnelliae</name>
    <dbReference type="NCBI Taxonomy" id="2500179"/>
    <lineage>
        <taxon>Bacteria</taxon>
        <taxon>Pseudomonadati</taxon>
        <taxon>Pseudomonadota</taxon>
        <taxon>Alphaproteobacteria</taxon>
        <taxon>Rhodospirillales</taxon>
        <taxon>Rhodospirillaceae</taxon>
        <taxon>Hwanghaeella</taxon>
    </lineage>
</organism>
<evidence type="ECO:0000256" key="1">
    <source>
        <dbReference type="ARBA" id="ARBA00000085"/>
    </source>
</evidence>
<dbReference type="PROSITE" id="PS50109">
    <property type="entry name" value="HIS_KIN"/>
    <property type="match status" value="1"/>
</dbReference>
<dbReference type="InterPro" id="IPR050736">
    <property type="entry name" value="Sensor_HK_Regulatory"/>
</dbReference>
<evidence type="ECO:0000259" key="10">
    <source>
        <dbReference type="PROSITE" id="PS50110"/>
    </source>
</evidence>
<dbReference type="CDD" id="cd00075">
    <property type="entry name" value="HATPase"/>
    <property type="match status" value="1"/>
</dbReference>
<reference evidence="12" key="1">
    <citation type="submission" date="2019-01" db="EMBL/GenBank/DDBJ databases">
        <title>Gri0909 isolated from a small marine red alga.</title>
        <authorList>
            <person name="Kim J."/>
            <person name="Jeong S.E."/>
            <person name="Jeon C.O."/>
        </authorList>
    </citation>
    <scope>NUCLEOTIDE SEQUENCE [LARGE SCALE GENOMIC DNA]</scope>
    <source>
        <strain evidence="12">Gri0909</strain>
    </source>
</reference>
<evidence type="ECO:0000259" key="9">
    <source>
        <dbReference type="PROSITE" id="PS50109"/>
    </source>
</evidence>
<name>A0A3S2VLZ6_9PROT</name>
<dbReference type="InterPro" id="IPR036890">
    <property type="entry name" value="HATPase_C_sf"/>
</dbReference>
<dbReference type="PANTHER" id="PTHR43711:SF26">
    <property type="entry name" value="SENSOR HISTIDINE KINASE RCSC"/>
    <property type="match status" value="1"/>
</dbReference>
<dbReference type="CDD" id="cd00082">
    <property type="entry name" value="HisKA"/>
    <property type="match status" value="1"/>
</dbReference>